<evidence type="ECO:0000313" key="2">
    <source>
        <dbReference type="EMBL" id="ASJ56480.1"/>
    </source>
</evidence>
<keyword evidence="1" id="KW-1133">Transmembrane helix</keyword>
<dbReference type="AlphaFoldDB" id="A0A220MPL7"/>
<feature type="transmembrane region" description="Helical" evidence="1">
    <location>
        <begin position="157"/>
        <end position="175"/>
    </location>
</feature>
<proteinExistence type="predicted"/>
<accession>A0A220MPL7</accession>
<evidence type="ECO:0000256" key="1">
    <source>
        <dbReference type="SAM" id="Phobius"/>
    </source>
</evidence>
<sequence length="189" mass="20908">MKQIRIPAFLHDVFGEKQSIGSIAAILLFGGVLTTALYLRFPELTESLPIWRSTLALLLVFDIFSGCLANFTISTSNFYAARKKNRIVFIAIHVHIILVALLLQQNLAYSIGVWAYTIVGAFAVNALFGNRSQLFVAGILLSVGLGWIPLLPGMHPFLLITCLFFMVKVLFSFAVNHYGKVIDDTGTEK</sequence>
<dbReference type="Proteomes" id="UP000197781">
    <property type="component" value="Chromosome"/>
</dbReference>
<dbReference type="KEGG" id="bfm:BP422_24700"/>
<feature type="transmembrane region" description="Helical" evidence="1">
    <location>
        <begin position="85"/>
        <end position="103"/>
    </location>
</feature>
<keyword evidence="1" id="KW-0812">Transmembrane</keyword>
<gene>
    <name evidence="2" type="ORF">BP422_24700</name>
</gene>
<keyword evidence="1" id="KW-0472">Membrane</keyword>
<evidence type="ECO:0000313" key="3">
    <source>
        <dbReference type="Proteomes" id="UP000197781"/>
    </source>
</evidence>
<name>A0A220MPL7_9BACL</name>
<organism evidence="2 3">
    <name type="scientific">Brevibacillus formosus</name>
    <dbReference type="NCBI Taxonomy" id="54913"/>
    <lineage>
        <taxon>Bacteria</taxon>
        <taxon>Bacillati</taxon>
        <taxon>Bacillota</taxon>
        <taxon>Bacilli</taxon>
        <taxon>Bacillales</taxon>
        <taxon>Paenibacillaceae</taxon>
        <taxon>Brevibacillus</taxon>
    </lineage>
</organism>
<dbReference type="EMBL" id="CP018145">
    <property type="protein sequence ID" value="ASJ56480.1"/>
    <property type="molecule type" value="Genomic_DNA"/>
</dbReference>
<feature type="transmembrane region" description="Helical" evidence="1">
    <location>
        <begin position="134"/>
        <end position="151"/>
    </location>
</feature>
<dbReference type="RefSeq" id="WP_015893991.1">
    <property type="nucleotide sequence ID" value="NZ_CP018145.1"/>
</dbReference>
<feature type="transmembrane region" description="Helical" evidence="1">
    <location>
        <begin position="20"/>
        <end position="41"/>
    </location>
</feature>
<reference evidence="2 3" key="1">
    <citation type="submission" date="2016-11" db="EMBL/GenBank/DDBJ databases">
        <authorList>
            <person name="Jaros S."/>
            <person name="Januszkiewicz K."/>
            <person name="Wedrychowicz H."/>
        </authorList>
    </citation>
    <scope>NUCLEOTIDE SEQUENCE [LARGE SCALE GENOMIC DNA]</scope>
    <source>
        <strain evidence="2 3">NF2</strain>
    </source>
</reference>
<feature type="transmembrane region" description="Helical" evidence="1">
    <location>
        <begin position="53"/>
        <end position="73"/>
    </location>
</feature>
<feature type="transmembrane region" description="Helical" evidence="1">
    <location>
        <begin position="109"/>
        <end position="127"/>
    </location>
</feature>
<protein>
    <submittedName>
        <fullName evidence="2">Uncharacterized protein</fullName>
    </submittedName>
</protein>